<reference evidence="3" key="1">
    <citation type="submission" date="2017-09" db="EMBL/GenBank/DDBJ databases">
        <title>Depth-based differentiation of microbial function through sediment-hosted aquifers and enrichment of novel symbionts in the deep terrestrial subsurface.</title>
        <authorList>
            <person name="Probst A.J."/>
            <person name="Ladd B."/>
            <person name="Jarett J.K."/>
            <person name="Geller-Mcgrath D.E."/>
            <person name="Sieber C.M.K."/>
            <person name="Emerson J.B."/>
            <person name="Anantharaman K."/>
            <person name="Thomas B.C."/>
            <person name="Malmstrom R."/>
            <person name="Stieglmeier M."/>
            <person name="Klingl A."/>
            <person name="Woyke T."/>
            <person name="Ryan C.M."/>
            <person name="Banfield J.F."/>
        </authorList>
    </citation>
    <scope>NUCLEOTIDE SEQUENCE [LARGE SCALE GENOMIC DNA]</scope>
</reference>
<feature type="non-terminal residue" evidence="2">
    <location>
        <position position="199"/>
    </location>
</feature>
<feature type="domain" description="Glycosyltransferase subfamily 4-like N-terminal" evidence="1">
    <location>
        <begin position="16"/>
        <end position="199"/>
    </location>
</feature>
<comment type="caution">
    <text evidence="2">The sequence shown here is derived from an EMBL/GenBank/DDBJ whole genome shotgun (WGS) entry which is preliminary data.</text>
</comment>
<proteinExistence type="predicted"/>
<dbReference type="AlphaFoldDB" id="A0A2M7INY6"/>
<keyword evidence="2" id="KW-0808">Transferase</keyword>
<evidence type="ECO:0000313" key="2">
    <source>
        <dbReference type="EMBL" id="PIW97039.1"/>
    </source>
</evidence>
<evidence type="ECO:0000259" key="1">
    <source>
        <dbReference type="Pfam" id="PF13439"/>
    </source>
</evidence>
<dbReference type="Pfam" id="PF13439">
    <property type="entry name" value="Glyco_transf_4"/>
    <property type="match status" value="1"/>
</dbReference>
<dbReference type="Proteomes" id="UP000230837">
    <property type="component" value="Unassembled WGS sequence"/>
</dbReference>
<protein>
    <submittedName>
        <fullName evidence="2">4-alpha-glucanotransferase</fullName>
    </submittedName>
</protein>
<dbReference type="EMBL" id="PFHR01000095">
    <property type="protein sequence ID" value="PIW97039.1"/>
    <property type="molecule type" value="Genomic_DNA"/>
</dbReference>
<dbReference type="SUPFAM" id="SSF53756">
    <property type="entry name" value="UDP-Glycosyltransferase/glycogen phosphorylase"/>
    <property type="match status" value="1"/>
</dbReference>
<accession>A0A2M7INY6</accession>
<dbReference type="InterPro" id="IPR028098">
    <property type="entry name" value="Glyco_trans_4-like_N"/>
</dbReference>
<name>A0A2M7INY6_9BACT</name>
<dbReference type="Gene3D" id="3.40.50.2000">
    <property type="entry name" value="Glycogen Phosphorylase B"/>
    <property type="match status" value="1"/>
</dbReference>
<gene>
    <name evidence="2" type="ORF">COZ82_01685</name>
</gene>
<sequence length="199" mass="22040">MRVLTFGWDFPPSRNGGLGVACFGLTRELSRDGVEVIFVLPKKQDTIGSPRFVFADTERKINLYAKVYEIASSLIPYHSSDNLVQSLVSYDAIGCPVHKTRTILEEIHRYAQQAAAIAQEEKFDVIHAHDWTSYLAGVAAKVASGKPLILHVHATSFDQAAGNNVDSEMFKIECEGFTQADQIVTVSQFTKNILIEKHG</sequence>
<evidence type="ECO:0000313" key="3">
    <source>
        <dbReference type="Proteomes" id="UP000230837"/>
    </source>
</evidence>
<organism evidence="2 3">
    <name type="scientific">Candidatus Kaiserbacteria bacterium CG_4_8_14_3_um_filter_38_9</name>
    <dbReference type="NCBI Taxonomy" id="1974599"/>
    <lineage>
        <taxon>Bacteria</taxon>
        <taxon>Candidatus Kaiseribacteriota</taxon>
    </lineage>
</organism>
<dbReference type="GO" id="GO:0016740">
    <property type="term" value="F:transferase activity"/>
    <property type="evidence" value="ECO:0007669"/>
    <property type="project" value="UniProtKB-KW"/>
</dbReference>